<evidence type="ECO:0000313" key="2">
    <source>
        <dbReference type="RefSeq" id="XP_018497050.1"/>
    </source>
</evidence>
<evidence type="ECO:0000313" key="1">
    <source>
        <dbReference type="Proteomes" id="UP000694867"/>
    </source>
</evidence>
<dbReference type="RefSeq" id="XP_018497050.1">
    <property type="nucleotide sequence ID" value="XM_018641534.1"/>
</dbReference>
<dbReference type="AlphaFoldDB" id="A0AAJ7PAX0"/>
<name>A0AAJ7PAX0_9ACAR</name>
<accession>A0AAJ7PAX0</accession>
<sequence>MELFCYLQLGDYGVALRGWGSSRIDAPRSEIQISSFGARDHFVAPSRNLLHSGAKFPEDLKTLVAPIKKKVDISITKDIVKKPLVAPPLPAVVPPLPAVVPPLPAVVPATPAPPHAHGHHHHAAPAPAKLVLDDSPVLIGNETVTGLLQQLLLGNIKNVQAHGLPLKVPPAGKPVAVIFSSAMHVVDLGTLQAAVKTHLVTAAAAHKHPLHKHPAHPPINHTSILESILQPLISLAHKKGHSVATVPVAGQIQPYIVMLPVAKPGLPPPADPAAQLEGLIQGLLKAKKQILAHQHAHHALAATTAPPPKVVLDAVAAPPPVPVVPVQKVKKIHISLTKNVG</sequence>
<protein>
    <submittedName>
        <fullName evidence="2">Bromodomain-containing protein 4B isoform X1</fullName>
    </submittedName>
</protein>
<gene>
    <name evidence="2" type="primary">LOC100902331</name>
</gene>
<keyword evidence="1" id="KW-1185">Reference proteome</keyword>
<organism evidence="1 2">
    <name type="scientific">Galendromus occidentalis</name>
    <name type="common">western predatory mite</name>
    <dbReference type="NCBI Taxonomy" id="34638"/>
    <lineage>
        <taxon>Eukaryota</taxon>
        <taxon>Metazoa</taxon>
        <taxon>Ecdysozoa</taxon>
        <taxon>Arthropoda</taxon>
        <taxon>Chelicerata</taxon>
        <taxon>Arachnida</taxon>
        <taxon>Acari</taxon>
        <taxon>Parasitiformes</taxon>
        <taxon>Mesostigmata</taxon>
        <taxon>Gamasina</taxon>
        <taxon>Phytoseioidea</taxon>
        <taxon>Phytoseiidae</taxon>
        <taxon>Typhlodrominae</taxon>
        <taxon>Galendromus</taxon>
    </lineage>
</organism>
<dbReference type="Proteomes" id="UP000694867">
    <property type="component" value="Unplaced"/>
</dbReference>
<reference evidence="2" key="1">
    <citation type="submission" date="2025-08" db="UniProtKB">
        <authorList>
            <consortium name="RefSeq"/>
        </authorList>
    </citation>
    <scope>IDENTIFICATION</scope>
</reference>
<proteinExistence type="predicted"/>
<dbReference type="GeneID" id="100902331"/>